<feature type="transmembrane region" description="Helical" evidence="1">
    <location>
        <begin position="43"/>
        <end position="67"/>
    </location>
</feature>
<dbReference type="Proteomes" id="UP001202248">
    <property type="component" value="Unassembled WGS sequence"/>
</dbReference>
<name>A0ABS9SJT9_9BACT</name>
<keyword evidence="1" id="KW-0812">Transmembrane</keyword>
<dbReference type="RefSeq" id="WP_240830300.1">
    <property type="nucleotide sequence ID" value="NZ_JAKWBL010000002.1"/>
</dbReference>
<evidence type="ECO:0000313" key="2">
    <source>
        <dbReference type="EMBL" id="MCH5598636.1"/>
    </source>
</evidence>
<keyword evidence="1" id="KW-1133">Transmembrane helix</keyword>
<gene>
    <name evidence="2" type="ORF">MKP09_12305</name>
</gene>
<sequence>MGFGFVILIHFVAIFLLSAIIALVWTVLTRLLSKEEKRKRKILFAGLAPFIGFYSLYFLGLFGSIIVSEIKSVDIGIGDCWYVPIKDNCKLTFIDLPEQSYLDDDNKTLIESIEFIQQTENNVLGKTYDSVYFFTT</sequence>
<keyword evidence="1" id="KW-0472">Membrane</keyword>
<dbReference type="EMBL" id="JAKWBL010000002">
    <property type="protein sequence ID" value="MCH5598636.1"/>
    <property type="molecule type" value="Genomic_DNA"/>
</dbReference>
<accession>A0ABS9SJT9</accession>
<comment type="caution">
    <text evidence="2">The sequence shown here is derived from an EMBL/GenBank/DDBJ whole genome shotgun (WGS) entry which is preliminary data.</text>
</comment>
<protein>
    <submittedName>
        <fullName evidence="2">Uncharacterized protein</fullName>
    </submittedName>
</protein>
<evidence type="ECO:0000313" key="3">
    <source>
        <dbReference type="Proteomes" id="UP001202248"/>
    </source>
</evidence>
<feature type="transmembrane region" description="Helical" evidence="1">
    <location>
        <begin position="6"/>
        <end position="31"/>
    </location>
</feature>
<reference evidence="2 3" key="1">
    <citation type="submission" date="2022-02" db="EMBL/GenBank/DDBJ databases">
        <authorList>
            <person name="Min J."/>
        </authorList>
    </citation>
    <scope>NUCLEOTIDE SEQUENCE [LARGE SCALE GENOMIC DNA]</scope>
    <source>
        <strain evidence="2 3">GR10-1</strain>
    </source>
</reference>
<organism evidence="2 3">
    <name type="scientific">Niabella ginsengisoli</name>
    <dbReference type="NCBI Taxonomy" id="522298"/>
    <lineage>
        <taxon>Bacteria</taxon>
        <taxon>Pseudomonadati</taxon>
        <taxon>Bacteroidota</taxon>
        <taxon>Chitinophagia</taxon>
        <taxon>Chitinophagales</taxon>
        <taxon>Chitinophagaceae</taxon>
        <taxon>Niabella</taxon>
    </lineage>
</organism>
<keyword evidence="3" id="KW-1185">Reference proteome</keyword>
<proteinExistence type="predicted"/>
<evidence type="ECO:0000256" key="1">
    <source>
        <dbReference type="SAM" id="Phobius"/>
    </source>
</evidence>